<keyword evidence="2" id="KW-1185">Reference proteome</keyword>
<dbReference type="EMBL" id="CP028858">
    <property type="protein sequence ID" value="AWB27615.1"/>
    <property type="molecule type" value="Genomic_DNA"/>
</dbReference>
<dbReference type="RefSeq" id="WP_108382055.1">
    <property type="nucleotide sequence ID" value="NZ_CP028858.1"/>
</dbReference>
<name>A0A2R4X1G1_9EURY</name>
<dbReference type="AlphaFoldDB" id="A0A2R4X1G1"/>
<reference evidence="1 2" key="1">
    <citation type="submission" date="2018-04" db="EMBL/GenBank/DDBJ databases">
        <title>Halococcoides cellulosivorans gen. nov., sp. nov., an extremely halophilic cellulose-utilizing haloarchaeon from hypersaline lakes.</title>
        <authorList>
            <person name="Sorokin D.Y."/>
            <person name="Toshchakov S.V."/>
            <person name="Samarov N.I."/>
            <person name="Korzhenkov A."/>
            <person name="Kublanov I.V."/>
        </authorList>
    </citation>
    <scope>NUCLEOTIDE SEQUENCE [LARGE SCALE GENOMIC DNA]</scope>
    <source>
        <strain evidence="1 2">HArcel1</strain>
    </source>
</reference>
<protein>
    <submittedName>
        <fullName evidence="1">Uncharacterized protein</fullName>
    </submittedName>
</protein>
<evidence type="ECO:0000313" key="2">
    <source>
        <dbReference type="Proteomes" id="UP000244727"/>
    </source>
</evidence>
<sequence>MSRAVTLGGFALFLLATAVLAGGVVLTSVGSAPSVTITDPDPRVLIGPDSPSEGTDGVVTCTSTGPPPGSYTVTGTVTLQRGDAGVGTAAVDLTVRVGNVFQTTRTVDLESIERVMLYEVTPADASIPPGQSIDVQITASHDGRTLDRTTVTVESRQVEGCFDES</sequence>
<dbReference type="Proteomes" id="UP000244727">
    <property type="component" value="Chromosome"/>
</dbReference>
<proteinExistence type="predicted"/>
<dbReference type="GeneID" id="36512397"/>
<dbReference type="KEGG" id="harc:HARCEL1_07780"/>
<organism evidence="1 2">
    <name type="scientific">Halococcoides cellulosivorans</name>
    <dbReference type="NCBI Taxonomy" id="1679096"/>
    <lineage>
        <taxon>Archaea</taxon>
        <taxon>Methanobacteriati</taxon>
        <taxon>Methanobacteriota</taxon>
        <taxon>Stenosarchaea group</taxon>
        <taxon>Halobacteria</taxon>
        <taxon>Halobacteriales</taxon>
        <taxon>Haloarculaceae</taxon>
        <taxon>Halococcoides</taxon>
    </lineage>
</organism>
<gene>
    <name evidence="1" type="ORF">HARCEL1_07780</name>
</gene>
<accession>A0A2R4X1G1</accession>
<evidence type="ECO:0000313" key="1">
    <source>
        <dbReference type="EMBL" id="AWB27615.1"/>
    </source>
</evidence>